<accession>X8J4L8</accession>
<evidence type="ECO:0000259" key="1">
    <source>
        <dbReference type="PROSITE" id="PS50878"/>
    </source>
</evidence>
<comment type="caution">
    <text evidence="3">The sequence shown here is derived from an EMBL/GenBank/DDBJ whole genome shotgun (WGS) entry which is preliminary data.</text>
</comment>
<dbReference type="InterPro" id="IPR005135">
    <property type="entry name" value="Endo/exonuclease/phosphatase"/>
</dbReference>
<dbReference type="GO" id="GO:0003676">
    <property type="term" value="F:nucleic acid binding"/>
    <property type="evidence" value="ECO:0007669"/>
    <property type="project" value="InterPro"/>
</dbReference>
<sequence length="1271" mass="141826">MYFCAFNIILVQDPWWGNIGRAKHIDPSQHVIYGTVNSPNWICLIPPGSSGPRGPGVVIYIRKGVKGLTFRFSDILPAHPDILAIDIYIHKSRTSIINVYLHGEHHNDALTHLISHPIPADHPLIIAGDFNLHHHEWALKGSSKAKAKPSLAAESLHDWIVENDLHIVNDFNTPTRRGRGKQEDSIIDLTIWNRHAMNAFQSFNWECSEEGSADSDHNAITWTLTPHDQVDTSGVTEPSPGYVIDEALKNEWVTAYKQAIEQAEIPSSPRTAEEAERSAQIILEAMSNATSKVMPIKKTGKRGIRSPWWNEECSRALRAVKEGTGRDSDTRADLASALRGAIRRARRSHADRICQRISTADEAFKVTNWYKGKRCAPLPPIKFQGNLVTHPADKAKAFTETFFPKHSSPNISLEPHGVPYVPKRDFHPITEEEILNALSNSSNTSAPGAFGTNYRLLKWAFAETPGIITGFYNSCLNLGYHPICLRNAVISIIPKPRRPDMALPKSYRPISLLETLSKCLEKVIANRLIFEAGKFDLIPQSQFGGRDLTSCTDAGLCLMHDIRTLWAKGKYVSLLTMDVSGYFNNIDHARLTYTLDRLGYANEICQWISSYLTNRTAQPKVDNVLCDPIALPSVGVPQGSPLSPILSSLYSIPLLCSIQDTNAHTFAYIDDFSILVYSHSHSHNVDILQDLVDNANTTLSYLGLDFEIPKSDLIHFVSPRQRPSSTKLVIHHIDGNEYVIEPRHVVRWLGFYLDQKLDFKDHVRYMSNKANAVLSGLKMLANTVRGLSVKHARLLYITCVRPILTYGSLLWAHGRRQKSLTGVLERSQNIGLRWLLGAFKTTPVRSMEHLASIPPMHVYLRKLSMNAAAKLRALPKQAELARRLPASWGTHDKTAIHTRRSKLAIHQQSPITRLANLSHPQAEPRIPYLNTPWIPDNPYPERLVLIPYAQGKAKGTRVDTTKNANRLIDALVHEGTLVGFADGSKVVTEGECRVGLGFSITLKGKEIGSHSRGIGPRADNYDAEMLAIALLAQNCVAIAEERRIRSIHIFSDNQSAVMTINSPKAHPAQYASLFFREHVHAFLANDSSRTFTVQWIPGHSGIPGNNRADSLANLGAQAVPTPLFDRTATWIKSNASDTAREAWIQVWNQSKCSEHTRRFMPNPPSLKINAVFAKDPPSCQVSSRLVQLITGHGFYGEYRARFFPNEDTSCTCGEAIQTVPHYLFQCPHTEAQRHYLTRISPDLNPAILFGSPKGLAAIIRFIEHSDIGCPT</sequence>
<gene>
    <name evidence="3" type="ORF">RSOL_180160</name>
</gene>
<keyword evidence="3" id="KW-0695">RNA-directed DNA polymerase</keyword>
<reference evidence="4" key="1">
    <citation type="journal article" date="2014" name="Genome Announc.">
        <title>Draft genome sequence of the plant-pathogenic soil fungus Rhizoctonia solani anastomosis group 3 strain Rhs1AP.</title>
        <authorList>
            <person name="Cubeta M.A."/>
            <person name="Thomas E."/>
            <person name="Dean R.A."/>
            <person name="Jabaji S."/>
            <person name="Neate S.M."/>
            <person name="Tavantzis S."/>
            <person name="Toda T."/>
            <person name="Vilgalys R."/>
            <person name="Bharathan N."/>
            <person name="Fedorova-Abrams N."/>
            <person name="Pakala S.B."/>
            <person name="Pakala S.M."/>
            <person name="Zafar N."/>
            <person name="Joardar V."/>
            <person name="Losada L."/>
            <person name="Nierman W.C."/>
        </authorList>
    </citation>
    <scope>NUCLEOTIDE SEQUENCE [LARGE SCALE GENOMIC DNA]</scope>
    <source>
        <strain evidence="4">AG-3</strain>
    </source>
</reference>
<dbReference type="InterPro" id="IPR036691">
    <property type="entry name" value="Endo/exonu/phosph_ase_sf"/>
</dbReference>
<dbReference type="PANTHER" id="PTHR33481:SF1">
    <property type="entry name" value="ENDONUCLEASE_EXONUCLEASE_PHOSPHATASE DOMAIN-CONTAINING PROTEIN-RELATED"/>
    <property type="match status" value="1"/>
</dbReference>
<dbReference type="GO" id="GO:0003964">
    <property type="term" value="F:RNA-directed DNA polymerase activity"/>
    <property type="evidence" value="ECO:0007669"/>
    <property type="project" value="UniProtKB-KW"/>
</dbReference>
<dbReference type="InterPro" id="IPR000477">
    <property type="entry name" value="RT_dom"/>
</dbReference>
<keyword evidence="3" id="KW-0548">Nucleotidyltransferase</keyword>
<dbReference type="OrthoDB" id="412006at2759"/>
<dbReference type="SUPFAM" id="SSF56672">
    <property type="entry name" value="DNA/RNA polymerases"/>
    <property type="match status" value="1"/>
</dbReference>
<dbReference type="GO" id="GO:0004523">
    <property type="term" value="F:RNA-DNA hybrid ribonuclease activity"/>
    <property type="evidence" value="ECO:0007669"/>
    <property type="project" value="InterPro"/>
</dbReference>
<evidence type="ECO:0000259" key="2">
    <source>
        <dbReference type="PROSITE" id="PS50879"/>
    </source>
</evidence>
<dbReference type="CDD" id="cd01650">
    <property type="entry name" value="RT_nLTR_like"/>
    <property type="match status" value="1"/>
</dbReference>
<dbReference type="InterPro" id="IPR036397">
    <property type="entry name" value="RNaseH_sf"/>
</dbReference>
<dbReference type="InterPro" id="IPR043502">
    <property type="entry name" value="DNA/RNA_pol_sf"/>
</dbReference>
<dbReference type="PROSITE" id="PS50879">
    <property type="entry name" value="RNASE_H_1"/>
    <property type="match status" value="1"/>
</dbReference>
<name>X8J4L8_9AGAM</name>
<dbReference type="EMBL" id="JATN01000322">
    <property type="protein sequence ID" value="EUC56479.1"/>
    <property type="molecule type" value="Genomic_DNA"/>
</dbReference>
<dbReference type="AlphaFoldDB" id="X8J4L8"/>
<dbReference type="Gene3D" id="3.60.10.10">
    <property type="entry name" value="Endonuclease/exonuclease/phosphatase"/>
    <property type="match status" value="1"/>
</dbReference>
<evidence type="ECO:0000313" key="3">
    <source>
        <dbReference type="EMBL" id="EUC56479.1"/>
    </source>
</evidence>
<dbReference type="Pfam" id="PF00078">
    <property type="entry name" value="RVT_1"/>
    <property type="match status" value="1"/>
</dbReference>
<dbReference type="Gene3D" id="3.30.420.10">
    <property type="entry name" value="Ribonuclease H-like superfamily/Ribonuclease H"/>
    <property type="match status" value="1"/>
</dbReference>
<dbReference type="InterPro" id="IPR002156">
    <property type="entry name" value="RNaseH_domain"/>
</dbReference>
<dbReference type="InterPro" id="IPR012337">
    <property type="entry name" value="RNaseH-like_sf"/>
</dbReference>
<dbReference type="PANTHER" id="PTHR33481">
    <property type="entry name" value="REVERSE TRANSCRIPTASE"/>
    <property type="match status" value="1"/>
</dbReference>
<feature type="domain" description="Reverse transcriptase" evidence="1">
    <location>
        <begin position="474"/>
        <end position="753"/>
    </location>
</feature>
<feature type="non-terminal residue" evidence="3">
    <location>
        <position position="1271"/>
    </location>
</feature>
<protein>
    <submittedName>
        <fullName evidence="3">Reverse transcriptase from mobile element jockey protein</fullName>
    </submittedName>
</protein>
<dbReference type="PROSITE" id="PS50878">
    <property type="entry name" value="RT_POL"/>
    <property type="match status" value="1"/>
</dbReference>
<dbReference type="Pfam" id="PF00075">
    <property type="entry name" value="RNase_H"/>
    <property type="match status" value="1"/>
</dbReference>
<dbReference type="Pfam" id="PF14529">
    <property type="entry name" value="Exo_endo_phos_2"/>
    <property type="match status" value="1"/>
</dbReference>
<evidence type="ECO:0000313" key="4">
    <source>
        <dbReference type="Proteomes" id="UP000030108"/>
    </source>
</evidence>
<keyword evidence="3" id="KW-0808">Transferase</keyword>
<feature type="domain" description="RNase H type-1" evidence="2">
    <location>
        <begin position="973"/>
        <end position="1117"/>
    </location>
</feature>
<dbReference type="Proteomes" id="UP000030108">
    <property type="component" value="Unassembled WGS sequence"/>
</dbReference>
<organism evidence="3 4">
    <name type="scientific">Rhizoctonia solani AG-3 Rhs1AP</name>
    <dbReference type="NCBI Taxonomy" id="1086054"/>
    <lineage>
        <taxon>Eukaryota</taxon>
        <taxon>Fungi</taxon>
        <taxon>Dikarya</taxon>
        <taxon>Basidiomycota</taxon>
        <taxon>Agaricomycotina</taxon>
        <taxon>Agaricomycetes</taxon>
        <taxon>Cantharellales</taxon>
        <taxon>Ceratobasidiaceae</taxon>
        <taxon>Rhizoctonia</taxon>
    </lineage>
</organism>
<dbReference type="SUPFAM" id="SSF56219">
    <property type="entry name" value="DNase I-like"/>
    <property type="match status" value="1"/>
</dbReference>
<proteinExistence type="predicted"/>
<dbReference type="CDD" id="cd09276">
    <property type="entry name" value="Rnase_HI_RT_non_LTR"/>
    <property type="match status" value="1"/>
</dbReference>
<dbReference type="SUPFAM" id="SSF53098">
    <property type="entry name" value="Ribonuclease H-like"/>
    <property type="match status" value="1"/>
</dbReference>